<reference evidence="2" key="1">
    <citation type="journal article" date="2019" name="Int. J. Syst. Evol. Microbiol.">
        <title>The Global Catalogue of Microorganisms (GCM) 10K type strain sequencing project: providing services to taxonomists for standard genome sequencing and annotation.</title>
        <authorList>
            <consortium name="The Broad Institute Genomics Platform"/>
            <consortium name="The Broad Institute Genome Sequencing Center for Infectious Disease"/>
            <person name="Wu L."/>
            <person name="Ma J."/>
        </authorList>
    </citation>
    <scope>NUCLEOTIDE SEQUENCE [LARGE SCALE GENOMIC DNA]</scope>
    <source>
        <strain evidence="2">JCM 4855</strain>
    </source>
</reference>
<keyword evidence="2" id="KW-1185">Reference proteome</keyword>
<organism evidence="1 2">
    <name type="scientific">Streptomyces viridiviolaceus</name>
    <dbReference type="NCBI Taxonomy" id="68282"/>
    <lineage>
        <taxon>Bacteria</taxon>
        <taxon>Bacillati</taxon>
        <taxon>Actinomycetota</taxon>
        <taxon>Actinomycetes</taxon>
        <taxon>Kitasatosporales</taxon>
        <taxon>Streptomycetaceae</taxon>
        <taxon>Streptomyces</taxon>
    </lineage>
</organism>
<gene>
    <name evidence="1" type="ORF">ACFQMH_41300</name>
</gene>
<dbReference type="EMBL" id="JBHSYM010000112">
    <property type="protein sequence ID" value="MFC7018017.1"/>
    <property type="molecule type" value="Genomic_DNA"/>
</dbReference>
<dbReference type="Proteomes" id="UP001596409">
    <property type="component" value="Unassembled WGS sequence"/>
</dbReference>
<accession>A0ABW2EF99</accession>
<protein>
    <submittedName>
        <fullName evidence="1">Uncharacterized protein</fullName>
    </submittedName>
</protein>
<evidence type="ECO:0000313" key="1">
    <source>
        <dbReference type="EMBL" id="MFC7018017.1"/>
    </source>
</evidence>
<evidence type="ECO:0000313" key="2">
    <source>
        <dbReference type="Proteomes" id="UP001596409"/>
    </source>
</evidence>
<dbReference type="RefSeq" id="WP_373303464.1">
    <property type="nucleotide sequence ID" value="NZ_BMWA01000045.1"/>
</dbReference>
<name>A0ABW2EF99_9ACTN</name>
<proteinExistence type="predicted"/>
<comment type="caution">
    <text evidence="1">The sequence shown here is derived from an EMBL/GenBank/DDBJ whole genome shotgun (WGS) entry which is preliminary data.</text>
</comment>
<sequence>MSKPILEPAAQEIADATSNPPFLYELGPEGAGKVLNAAIEQAVRTLRTAFGN</sequence>